<protein>
    <submittedName>
        <fullName evidence="1">Uncharacterized protein</fullName>
    </submittedName>
</protein>
<reference evidence="2" key="1">
    <citation type="journal article" date="2015" name="MBio">
        <title>Genome-Resolved Metagenomic Analysis Reveals Roles for Candidate Phyla and Other Microbial Community Members in Biogeochemical Transformations in Oil Reservoirs.</title>
        <authorList>
            <person name="Hu P."/>
            <person name="Tom L."/>
            <person name="Singh A."/>
            <person name="Thomas B.C."/>
            <person name="Baker B.J."/>
            <person name="Piceno Y.M."/>
            <person name="Andersen G.L."/>
            <person name="Banfield J.F."/>
        </authorList>
    </citation>
    <scope>NUCLEOTIDE SEQUENCE [LARGE SCALE GENOMIC DNA]</scope>
</reference>
<dbReference type="PATRIC" id="fig|1184387.3.peg.1772"/>
<accession>A0A101HMP0</accession>
<dbReference type="AlphaFoldDB" id="A0A101HMP0"/>
<organism evidence="1 2">
    <name type="scientific">Mesotoga prima</name>
    <dbReference type="NCBI Taxonomy" id="1184387"/>
    <lineage>
        <taxon>Bacteria</taxon>
        <taxon>Thermotogati</taxon>
        <taxon>Thermotogota</taxon>
        <taxon>Thermotogae</taxon>
        <taxon>Kosmotogales</taxon>
        <taxon>Kosmotogaceae</taxon>
        <taxon>Mesotoga</taxon>
    </lineage>
</organism>
<name>A0A101HMP0_9BACT</name>
<comment type="caution">
    <text evidence="1">The sequence shown here is derived from an EMBL/GenBank/DDBJ whole genome shotgun (WGS) entry which is preliminary data.</text>
</comment>
<evidence type="ECO:0000313" key="2">
    <source>
        <dbReference type="Proteomes" id="UP000054092"/>
    </source>
</evidence>
<gene>
    <name evidence="1" type="ORF">XD94_1314</name>
</gene>
<dbReference type="EMBL" id="LGGP01000245">
    <property type="protein sequence ID" value="KUK79701.1"/>
    <property type="molecule type" value="Genomic_DNA"/>
</dbReference>
<sequence length="193" mass="21013">MKIHFRGYGFQGLAALEHISDLAGKGNMILNGLAGYYTVTAEALGEGEAISRLNDFVKSLFGTLKVMEGSTISSPVGLRDKLQKIRHCRIWSRQNYVFESDVRDFFLKGVSGSKDASSEVFDLEERSLKLISGAAGEVAASCISIPGLFPTFMGRYVTTTFLSQIPVSFLSDGDIVLLNLRDPSFGKLKTASN</sequence>
<dbReference type="Proteomes" id="UP000054092">
    <property type="component" value="Unassembled WGS sequence"/>
</dbReference>
<proteinExistence type="predicted"/>
<evidence type="ECO:0000313" key="1">
    <source>
        <dbReference type="EMBL" id="KUK79701.1"/>
    </source>
</evidence>